<feature type="chain" id="PRO_5041955506" evidence="2">
    <location>
        <begin position="22"/>
        <end position="529"/>
    </location>
</feature>
<feature type="region of interest" description="Disordered" evidence="1">
    <location>
        <begin position="482"/>
        <end position="529"/>
    </location>
</feature>
<keyword evidence="2" id="KW-0732">Signal</keyword>
<gene>
    <name evidence="3" type="ORF">CCHR01_09228</name>
</gene>
<feature type="signal peptide" evidence="2">
    <location>
        <begin position="1"/>
        <end position="21"/>
    </location>
</feature>
<reference evidence="3" key="1">
    <citation type="submission" date="2023-01" db="EMBL/GenBank/DDBJ databases">
        <title>Colletotrichum chrysophilum M932 genome sequence.</title>
        <authorList>
            <person name="Baroncelli R."/>
        </authorList>
    </citation>
    <scope>NUCLEOTIDE SEQUENCE</scope>
    <source>
        <strain evidence="3">M932</strain>
    </source>
</reference>
<sequence>NLQASLVFASLRWQLISSTLASSQNEQKIAELTMATGNQNMAYQPAGRLRFDDQYPSRPRRQLVWVRYPTPKRMRAKKHLTDMIDPETGEHKAWTDNTLPGQVEISEWDVGKPDADIYPKVIQVMSVGYYIPKAHKPEQNNFMSENFIQRTLAGSCFRVGLPLASAPRSVPTTSSSRAAKKEKVSGNRTYALVLVGTGVDGAPPVGYYIPGGRSQIFFHPEWLEGVNLGNVSDTVSDHAIQNAWNVGYAALTAKMPKSIDGNLTKETGTHGSGKQRKSAANCISDDTDDSSDDSDDTDDGSNDSDDSSDSSGRQQTAPAVDNGDCSGNNGEPIANLPEDTYKLYYEMVKMKNIINSTMTQEEKTASAALVAQWWRDSKSKRLRQRYQPIVDLTCAEKIISMPQAESALLQIRTMWPRTFEHPKAATLDAKFIQKLSFILCSPENDVSIDRNELGNVLCVLVEMLPAGDMPTSEDVQRAQDLPRRLYLNNRPPASTRSSSNSKSHANNDNSKTNDAFGAHMDEEEDIYSP</sequence>
<evidence type="ECO:0000256" key="1">
    <source>
        <dbReference type="SAM" id="MobiDB-lite"/>
    </source>
</evidence>
<evidence type="ECO:0000256" key="2">
    <source>
        <dbReference type="SAM" id="SignalP"/>
    </source>
</evidence>
<name>A0AAD9AI76_9PEZI</name>
<protein>
    <submittedName>
        <fullName evidence="3">Uncharacterized protein</fullName>
    </submittedName>
</protein>
<dbReference type="EMBL" id="JAQOWY010000180">
    <property type="protein sequence ID" value="KAK1848112.1"/>
    <property type="molecule type" value="Genomic_DNA"/>
</dbReference>
<comment type="caution">
    <text evidence="3">The sequence shown here is derived from an EMBL/GenBank/DDBJ whole genome shotgun (WGS) entry which is preliminary data.</text>
</comment>
<feature type="region of interest" description="Disordered" evidence="1">
    <location>
        <begin position="262"/>
        <end position="333"/>
    </location>
</feature>
<proteinExistence type="predicted"/>
<feature type="compositionally biased region" description="Polar residues" evidence="1">
    <location>
        <begin position="491"/>
        <end position="513"/>
    </location>
</feature>
<evidence type="ECO:0000313" key="3">
    <source>
        <dbReference type="EMBL" id="KAK1848112.1"/>
    </source>
</evidence>
<dbReference type="Proteomes" id="UP001243330">
    <property type="component" value="Unassembled WGS sequence"/>
</dbReference>
<evidence type="ECO:0000313" key="4">
    <source>
        <dbReference type="Proteomes" id="UP001243330"/>
    </source>
</evidence>
<accession>A0AAD9AI76</accession>
<keyword evidence="4" id="KW-1185">Reference proteome</keyword>
<feature type="compositionally biased region" description="Acidic residues" evidence="1">
    <location>
        <begin position="285"/>
        <end position="308"/>
    </location>
</feature>
<dbReference type="AlphaFoldDB" id="A0AAD9AI76"/>
<feature type="non-terminal residue" evidence="3">
    <location>
        <position position="529"/>
    </location>
</feature>
<organism evidence="3 4">
    <name type="scientific">Colletotrichum chrysophilum</name>
    <dbReference type="NCBI Taxonomy" id="1836956"/>
    <lineage>
        <taxon>Eukaryota</taxon>
        <taxon>Fungi</taxon>
        <taxon>Dikarya</taxon>
        <taxon>Ascomycota</taxon>
        <taxon>Pezizomycotina</taxon>
        <taxon>Sordariomycetes</taxon>
        <taxon>Hypocreomycetidae</taxon>
        <taxon>Glomerellales</taxon>
        <taxon>Glomerellaceae</taxon>
        <taxon>Colletotrichum</taxon>
        <taxon>Colletotrichum gloeosporioides species complex</taxon>
    </lineage>
</organism>